<dbReference type="InterPro" id="IPR035959">
    <property type="entry name" value="RutC-like_sf"/>
</dbReference>
<reference evidence="1 2" key="1">
    <citation type="submission" date="2018-03" db="EMBL/GenBank/DDBJ databases">
        <title>Genomic Encyclopedia of Archaeal and Bacterial Type Strains, Phase II (KMG-II): from individual species to whole genera.</title>
        <authorList>
            <person name="Goeker M."/>
        </authorList>
    </citation>
    <scope>NUCLEOTIDE SEQUENCE [LARGE SCALE GENOMIC DNA]</scope>
    <source>
        <strain evidence="1 2">DSM 45416</strain>
    </source>
</reference>
<protein>
    <submittedName>
        <fullName evidence="1">Enamine deaminase RidA (YjgF/YER057c/UK114 family)</fullName>
    </submittedName>
</protein>
<name>A0A2T0TX33_9ACTN</name>
<gene>
    <name evidence="1" type="ORF">LY71_104299</name>
</gene>
<organism evidence="1 2">
    <name type="scientific">Geodermatophilus tzadiensis</name>
    <dbReference type="NCBI Taxonomy" id="1137988"/>
    <lineage>
        <taxon>Bacteria</taxon>
        <taxon>Bacillati</taxon>
        <taxon>Actinomycetota</taxon>
        <taxon>Actinomycetes</taxon>
        <taxon>Geodermatophilales</taxon>
        <taxon>Geodermatophilaceae</taxon>
        <taxon>Geodermatophilus</taxon>
    </lineage>
</organism>
<dbReference type="AlphaFoldDB" id="A0A2T0TX33"/>
<keyword evidence="2" id="KW-1185">Reference proteome</keyword>
<accession>A0A2T0TX33</accession>
<comment type="caution">
    <text evidence="1">The sequence shown here is derived from an EMBL/GenBank/DDBJ whole genome shotgun (WGS) entry which is preliminary data.</text>
</comment>
<evidence type="ECO:0000313" key="1">
    <source>
        <dbReference type="EMBL" id="PRY50262.1"/>
    </source>
</evidence>
<dbReference type="Gene3D" id="3.30.1330.40">
    <property type="entry name" value="RutC-like"/>
    <property type="match status" value="1"/>
</dbReference>
<dbReference type="OrthoDB" id="9806229at2"/>
<dbReference type="PANTHER" id="PTHR43760">
    <property type="entry name" value="ENDORIBONUCLEASE-RELATED"/>
    <property type="match status" value="1"/>
</dbReference>
<dbReference type="SUPFAM" id="SSF55298">
    <property type="entry name" value="YjgF-like"/>
    <property type="match status" value="1"/>
</dbReference>
<dbReference type="CDD" id="cd02199">
    <property type="entry name" value="YjgF_YER057c_UK114_like_1"/>
    <property type="match status" value="1"/>
</dbReference>
<dbReference type="Proteomes" id="UP000239210">
    <property type="component" value="Unassembled WGS sequence"/>
</dbReference>
<proteinExistence type="predicted"/>
<dbReference type="EMBL" id="PVTG01000004">
    <property type="protein sequence ID" value="PRY50262.1"/>
    <property type="molecule type" value="Genomic_DNA"/>
</dbReference>
<sequence length="159" mass="16589">MRVHDRLRDLGLPLPASPAMPVTTSFSWVRVLGNRVLVSGHGAQQPDGAPAGPFGRVPDAVSLEQAQQSARLAALAVIASVEQAVGDLDRIDAWLTVTGFVQAEAGYPKTTAVLNSFSEVVLDVFGPSIGQHARTAIGAAALPLDLPVIVAAELHLADR</sequence>
<dbReference type="PANTHER" id="PTHR43760:SF1">
    <property type="entry name" value="ENDORIBONUCLEASE L-PSP_CHORISMATE MUTASE-LIKE DOMAIN-CONTAINING PROTEIN"/>
    <property type="match status" value="1"/>
</dbReference>
<dbReference type="InterPro" id="IPR013813">
    <property type="entry name" value="Endoribo_LPSP/chorism_mut-like"/>
</dbReference>
<evidence type="ECO:0000313" key="2">
    <source>
        <dbReference type="Proteomes" id="UP000239210"/>
    </source>
</evidence>